<comment type="cofactor">
    <cofactor evidence="1">
        <name>FMN</name>
        <dbReference type="ChEBI" id="CHEBI:58210"/>
    </cofactor>
</comment>
<dbReference type="InterPro" id="IPR001155">
    <property type="entry name" value="OxRdtase_FMN_N"/>
</dbReference>
<dbReference type="PANTHER" id="PTHR22893">
    <property type="entry name" value="NADH OXIDOREDUCTASE-RELATED"/>
    <property type="match status" value="1"/>
</dbReference>
<evidence type="ECO:0000256" key="2">
    <source>
        <dbReference type="ARBA" id="ARBA00005979"/>
    </source>
</evidence>
<keyword evidence="3" id="KW-0560">Oxidoreductase</keyword>
<dbReference type="STRING" id="74557.A0A1V9ZKL4"/>
<dbReference type="Proteomes" id="UP000243217">
    <property type="component" value="Unassembled WGS sequence"/>
</dbReference>
<dbReference type="OrthoDB" id="148713at2759"/>
<accession>A0A1V9ZKL4</accession>
<evidence type="ECO:0000313" key="6">
    <source>
        <dbReference type="Proteomes" id="UP000243217"/>
    </source>
</evidence>
<dbReference type="CDD" id="cd02933">
    <property type="entry name" value="OYE_like_FMN"/>
    <property type="match status" value="1"/>
</dbReference>
<dbReference type="Gene3D" id="3.20.20.70">
    <property type="entry name" value="Aldolase class I"/>
    <property type="match status" value="1"/>
</dbReference>
<dbReference type="InterPro" id="IPR013785">
    <property type="entry name" value="Aldolase_TIM"/>
</dbReference>
<evidence type="ECO:0000256" key="1">
    <source>
        <dbReference type="ARBA" id="ARBA00001917"/>
    </source>
</evidence>
<dbReference type="EMBL" id="JNBS01001853">
    <property type="protein sequence ID" value="OQR98533.1"/>
    <property type="molecule type" value="Genomic_DNA"/>
</dbReference>
<evidence type="ECO:0000313" key="5">
    <source>
        <dbReference type="EMBL" id="OQR98533.1"/>
    </source>
</evidence>
<comment type="caution">
    <text evidence="5">The sequence shown here is derived from an EMBL/GenBank/DDBJ whole genome shotgun (WGS) entry which is preliminary data.</text>
</comment>
<evidence type="ECO:0000259" key="4">
    <source>
        <dbReference type="Pfam" id="PF00724"/>
    </source>
</evidence>
<gene>
    <name evidence="5" type="ORF">THRCLA_06706</name>
</gene>
<protein>
    <recommendedName>
        <fullName evidence="4">NADH:flavin oxidoreductase/NADH oxidase N-terminal domain-containing protein</fullName>
    </recommendedName>
</protein>
<organism evidence="5 6">
    <name type="scientific">Thraustotheca clavata</name>
    <dbReference type="NCBI Taxonomy" id="74557"/>
    <lineage>
        <taxon>Eukaryota</taxon>
        <taxon>Sar</taxon>
        <taxon>Stramenopiles</taxon>
        <taxon>Oomycota</taxon>
        <taxon>Saprolegniomycetes</taxon>
        <taxon>Saprolegniales</taxon>
        <taxon>Achlyaceae</taxon>
        <taxon>Thraustotheca</taxon>
    </lineage>
</organism>
<dbReference type="SUPFAM" id="SSF51395">
    <property type="entry name" value="FMN-linked oxidoreductases"/>
    <property type="match status" value="1"/>
</dbReference>
<dbReference type="PANTHER" id="PTHR22893:SF91">
    <property type="entry name" value="NADPH DEHYDROGENASE 2-RELATED"/>
    <property type="match status" value="1"/>
</dbReference>
<dbReference type="GO" id="GO:0005829">
    <property type="term" value="C:cytosol"/>
    <property type="evidence" value="ECO:0007669"/>
    <property type="project" value="UniProtKB-ARBA"/>
</dbReference>
<dbReference type="FunFam" id="3.20.20.70:FF:000059">
    <property type="entry name" value="N-ethylmaleimide reductase, FMN-linked"/>
    <property type="match status" value="1"/>
</dbReference>
<evidence type="ECO:0000256" key="3">
    <source>
        <dbReference type="ARBA" id="ARBA00023002"/>
    </source>
</evidence>
<dbReference type="AlphaFoldDB" id="A0A1V9ZKL4"/>
<sequence length="359" mass="39507">MTTKNLFAPVQLGRVSLKNRIIMSPLTRCRATPHDHIPTDIMIEHYADRADAGLIITECTMIGPSISAFYSEPGAYSPEQLAQWKKITDAVHAKGGKIFCQIWHAGRAAHPELNKGAETVSASAIAIEGLVHGPNGKVQHVVPRALTVNEIADIVQQYATAASNCVNIAGFDGVELHGANGYLIDQFLKDSCNHRTDAYGGPFSHRARFLFEVLKCVSNAIGSDRVGLRLSPINSYNSQSDTDPEALAQFLATEINAFNLAYIHILRHDEIHLRTGDYLPVYRKYYRGNIIGNGNYTREEADEAIANGAVDAVAFGRPFVANPDLVKRFQRNAPLNTPDKKTFFIQGPVGYNDYPKLDD</sequence>
<dbReference type="InterPro" id="IPR045247">
    <property type="entry name" value="Oye-like"/>
</dbReference>
<reference evidence="5 6" key="1">
    <citation type="journal article" date="2014" name="Genome Biol. Evol.">
        <title>The secreted proteins of Achlya hypogyna and Thraustotheca clavata identify the ancestral oomycete secretome and reveal gene acquisitions by horizontal gene transfer.</title>
        <authorList>
            <person name="Misner I."/>
            <person name="Blouin N."/>
            <person name="Leonard G."/>
            <person name="Richards T.A."/>
            <person name="Lane C.E."/>
        </authorList>
    </citation>
    <scope>NUCLEOTIDE SEQUENCE [LARGE SCALE GENOMIC DNA]</scope>
    <source>
        <strain evidence="5 6">ATCC 34112</strain>
    </source>
</reference>
<dbReference type="Pfam" id="PF00724">
    <property type="entry name" value="Oxidored_FMN"/>
    <property type="match status" value="1"/>
</dbReference>
<name>A0A1V9ZKL4_9STRA</name>
<comment type="similarity">
    <text evidence="2">Belongs to the NADH:flavin oxidoreductase/NADH oxidase family.</text>
</comment>
<feature type="domain" description="NADH:flavin oxidoreductase/NADH oxidase N-terminal" evidence="4">
    <location>
        <begin position="5"/>
        <end position="336"/>
    </location>
</feature>
<proteinExistence type="inferred from homology"/>
<dbReference type="GO" id="GO:0010181">
    <property type="term" value="F:FMN binding"/>
    <property type="evidence" value="ECO:0007669"/>
    <property type="project" value="InterPro"/>
</dbReference>
<dbReference type="GO" id="GO:0016628">
    <property type="term" value="F:oxidoreductase activity, acting on the CH-CH group of donors, NAD or NADP as acceptor"/>
    <property type="evidence" value="ECO:0007669"/>
    <property type="project" value="UniProtKB-ARBA"/>
</dbReference>
<keyword evidence="6" id="KW-1185">Reference proteome</keyword>